<evidence type="ECO:0000313" key="2">
    <source>
        <dbReference type="Proteomes" id="UP001303046"/>
    </source>
</evidence>
<reference evidence="1 2" key="1">
    <citation type="submission" date="2023-08" db="EMBL/GenBank/DDBJ databases">
        <title>A Necator americanus chromosomal reference genome.</title>
        <authorList>
            <person name="Ilik V."/>
            <person name="Petrzelkova K.J."/>
            <person name="Pardy F."/>
            <person name="Fuh T."/>
            <person name="Niatou-Singa F.S."/>
            <person name="Gouil Q."/>
            <person name="Baker L."/>
            <person name="Ritchie M.E."/>
            <person name="Jex A.R."/>
            <person name="Gazzola D."/>
            <person name="Li H."/>
            <person name="Toshio Fujiwara R."/>
            <person name="Zhan B."/>
            <person name="Aroian R.V."/>
            <person name="Pafco B."/>
            <person name="Schwarz E.M."/>
        </authorList>
    </citation>
    <scope>NUCLEOTIDE SEQUENCE [LARGE SCALE GENOMIC DNA]</scope>
    <source>
        <strain evidence="1 2">Aroian</strain>
        <tissue evidence="1">Whole animal</tissue>
    </source>
</reference>
<organism evidence="1 2">
    <name type="scientific">Necator americanus</name>
    <name type="common">Human hookworm</name>
    <dbReference type="NCBI Taxonomy" id="51031"/>
    <lineage>
        <taxon>Eukaryota</taxon>
        <taxon>Metazoa</taxon>
        <taxon>Ecdysozoa</taxon>
        <taxon>Nematoda</taxon>
        <taxon>Chromadorea</taxon>
        <taxon>Rhabditida</taxon>
        <taxon>Rhabditina</taxon>
        <taxon>Rhabditomorpha</taxon>
        <taxon>Strongyloidea</taxon>
        <taxon>Ancylostomatidae</taxon>
        <taxon>Bunostominae</taxon>
        <taxon>Necator</taxon>
    </lineage>
</organism>
<protein>
    <submittedName>
        <fullName evidence="1">Uncharacterized protein</fullName>
    </submittedName>
</protein>
<keyword evidence="2" id="KW-1185">Reference proteome</keyword>
<name>A0ABR1EIZ5_NECAM</name>
<proteinExistence type="predicted"/>
<evidence type="ECO:0000313" key="1">
    <source>
        <dbReference type="EMBL" id="KAK6762315.1"/>
    </source>
</evidence>
<accession>A0ABR1EIZ5</accession>
<dbReference type="EMBL" id="JAVFWL010000006">
    <property type="protein sequence ID" value="KAK6762315.1"/>
    <property type="molecule type" value="Genomic_DNA"/>
</dbReference>
<dbReference type="Proteomes" id="UP001303046">
    <property type="component" value="Unassembled WGS sequence"/>
</dbReference>
<sequence length="72" mass="8359">MTAWKKTCLDGYMVAFDIGRPAGRSTRSEKFAGLKLEKDTRPKLEGGGERELKDTWRGWAIQARRKDWQDEE</sequence>
<gene>
    <name evidence="1" type="primary">Necator_chrX.g23307</name>
    <name evidence="1" type="ORF">RB195_023144</name>
</gene>
<comment type="caution">
    <text evidence="1">The sequence shown here is derived from an EMBL/GenBank/DDBJ whole genome shotgun (WGS) entry which is preliminary data.</text>
</comment>